<feature type="compositionally biased region" description="Low complexity" evidence="1">
    <location>
        <begin position="45"/>
        <end position="66"/>
    </location>
</feature>
<dbReference type="EMBL" id="CM000883">
    <property type="protein sequence ID" value="PNT65192.1"/>
    <property type="molecule type" value="Genomic_DNA"/>
</dbReference>
<reference evidence="2 3" key="1">
    <citation type="journal article" date="2010" name="Nature">
        <title>Genome sequencing and analysis of the model grass Brachypodium distachyon.</title>
        <authorList>
            <consortium name="International Brachypodium Initiative"/>
        </authorList>
    </citation>
    <scope>NUCLEOTIDE SEQUENCE [LARGE SCALE GENOMIC DNA]</scope>
    <source>
        <strain evidence="2 3">Bd21</strain>
    </source>
</reference>
<reference evidence="2" key="2">
    <citation type="submission" date="2017-06" db="EMBL/GenBank/DDBJ databases">
        <title>WGS assembly of Brachypodium distachyon.</title>
        <authorList>
            <consortium name="The International Brachypodium Initiative"/>
            <person name="Lucas S."/>
            <person name="Harmon-Smith M."/>
            <person name="Lail K."/>
            <person name="Tice H."/>
            <person name="Grimwood J."/>
            <person name="Bruce D."/>
            <person name="Barry K."/>
            <person name="Shu S."/>
            <person name="Lindquist E."/>
            <person name="Wang M."/>
            <person name="Pitluck S."/>
            <person name="Vogel J.P."/>
            <person name="Garvin D.F."/>
            <person name="Mockler T.C."/>
            <person name="Schmutz J."/>
            <person name="Rokhsar D."/>
            <person name="Bevan M.W."/>
        </authorList>
    </citation>
    <scope>NUCLEOTIDE SEQUENCE</scope>
    <source>
        <strain evidence="2">Bd21</strain>
    </source>
</reference>
<evidence type="ECO:0000313" key="3">
    <source>
        <dbReference type="EnsemblPlants" id="PNT65192"/>
    </source>
</evidence>
<reference evidence="3" key="3">
    <citation type="submission" date="2018-08" db="UniProtKB">
        <authorList>
            <consortium name="EnsemblPlants"/>
        </authorList>
    </citation>
    <scope>IDENTIFICATION</scope>
    <source>
        <strain evidence="3">cv. Bd21</strain>
    </source>
</reference>
<evidence type="ECO:0000256" key="1">
    <source>
        <dbReference type="SAM" id="MobiDB-lite"/>
    </source>
</evidence>
<protein>
    <submittedName>
        <fullName evidence="2 3">Uncharacterized protein</fullName>
    </submittedName>
</protein>
<dbReference type="InParanoid" id="A0A2K2CT34"/>
<gene>
    <name evidence="2" type="ORF">BRADI_4g38363v3</name>
</gene>
<dbReference type="EnsemblPlants" id="PNT65192">
    <property type="protein sequence ID" value="PNT65192"/>
    <property type="gene ID" value="BRADI_4g38363v3"/>
</dbReference>
<dbReference type="AlphaFoldDB" id="A0A2K2CT34"/>
<organism evidence="2">
    <name type="scientific">Brachypodium distachyon</name>
    <name type="common">Purple false brome</name>
    <name type="synonym">Trachynia distachya</name>
    <dbReference type="NCBI Taxonomy" id="15368"/>
    <lineage>
        <taxon>Eukaryota</taxon>
        <taxon>Viridiplantae</taxon>
        <taxon>Streptophyta</taxon>
        <taxon>Embryophyta</taxon>
        <taxon>Tracheophyta</taxon>
        <taxon>Spermatophyta</taxon>
        <taxon>Magnoliopsida</taxon>
        <taxon>Liliopsida</taxon>
        <taxon>Poales</taxon>
        <taxon>Poaceae</taxon>
        <taxon>BOP clade</taxon>
        <taxon>Pooideae</taxon>
        <taxon>Stipodae</taxon>
        <taxon>Brachypodieae</taxon>
        <taxon>Brachypodium</taxon>
    </lineage>
</organism>
<name>A0A2K2CT34_BRADI</name>
<evidence type="ECO:0000313" key="4">
    <source>
        <dbReference type="Proteomes" id="UP000008810"/>
    </source>
</evidence>
<feature type="compositionally biased region" description="Basic residues" evidence="1">
    <location>
        <begin position="67"/>
        <end position="82"/>
    </location>
</feature>
<dbReference type="Proteomes" id="UP000008810">
    <property type="component" value="Chromosome 4"/>
</dbReference>
<dbReference type="Gramene" id="PNT65192">
    <property type="protein sequence ID" value="PNT65192"/>
    <property type="gene ID" value="BRADI_4g38363v3"/>
</dbReference>
<evidence type="ECO:0000313" key="2">
    <source>
        <dbReference type="EMBL" id="PNT65192.1"/>
    </source>
</evidence>
<proteinExistence type="predicted"/>
<feature type="region of interest" description="Disordered" evidence="1">
    <location>
        <begin position="1"/>
        <end position="82"/>
    </location>
</feature>
<sequence>MPISSNHGELTAPPRPCLQQQEHAGHPPPRLRPDAPASPQRPCGASSASPARARAARRPPSSSPPAVRRRARRHRPRAFPST</sequence>
<accession>A0A2K2CT34</accession>
<keyword evidence="4" id="KW-1185">Reference proteome</keyword>